<dbReference type="EMBL" id="FOMQ01000006">
    <property type="protein sequence ID" value="SFD77332.1"/>
    <property type="molecule type" value="Genomic_DNA"/>
</dbReference>
<evidence type="ECO:0000313" key="2">
    <source>
        <dbReference type="EMBL" id="SFD77332.1"/>
    </source>
</evidence>
<dbReference type="RefSeq" id="WP_175525992.1">
    <property type="nucleotide sequence ID" value="NZ_FOMQ01000006.1"/>
</dbReference>
<gene>
    <name evidence="2" type="ORF">SAMN04489710_1069</name>
</gene>
<dbReference type="Proteomes" id="UP000199517">
    <property type="component" value="Unassembled WGS sequence"/>
</dbReference>
<name>A0A1I1V2N2_9BURK</name>
<organism evidence="2 3">
    <name type="scientific">Paracidovorax konjaci</name>
    <dbReference type="NCBI Taxonomy" id="32040"/>
    <lineage>
        <taxon>Bacteria</taxon>
        <taxon>Pseudomonadati</taxon>
        <taxon>Pseudomonadota</taxon>
        <taxon>Betaproteobacteria</taxon>
        <taxon>Burkholderiales</taxon>
        <taxon>Comamonadaceae</taxon>
        <taxon>Paracidovorax</taxon>
    </lineage>
</organism>
<dbReference type="AlphaFoldDB" id="A0A1I1V2N2"/>
<reference evidence="3" key="1">
    <citation type="submission" date="2016-10" db="EMBL/GenBank/DDBJ databases">
        <authorList>
            <person name="Varghese N."/>
            <person name="Submissions S."/>
        </authorList>
    </citation>
    <scope>NUCLEOTIDE SEQUENCE [LARGE SCALE GENOMIC DNA]</scope>
    <source>
        <strain evidence="3">DSM 7481</strain>
    </source>
</reference>
<evidence type="ECO:0000256" key="1">
    <source>
        <dbReference type="SAM" id="MobiDB-lite"/>
    </source>
</evidence>
<keyword evidence="3" id="KW-1185">Reference proteome</keyword>
<sequence>MDGFREPLAAPDKSETGLLAERTLALAGAAGQDDWTGFRNPRGPGPRGRQLKNCS</sequence>
<evidence type="ECO:0000313" key="3">
    <source>
        <dbReference type="Proteomes" id="UP000199517"/>
    </source>
</evidence>
<proteinExistence type="predicted"/>
<accession>A0A1I1V2N2</accession>
<feature type="region of interest" description="Disordered" evidence="1">
    <location>
        <begin position="30"/>
        <end position="55"/>
    </location>
</feature>
<dbReference type="STRING" id="32040.SAMN04489710_1069"/>
<protein>
    <submittedName>
        <fullName evidence="2">Uncharacterized protein</fullName>
    </submittedName>
</protein>